<evidence type="ECO:0000313" key="2">
    <source>
        <dbReference type="Proteomes" id="UP000233556"/>
    </source>
</evidence>
<evidence type="ECO:0008006" key="3">
    <source>
        <dbReference type="Google" id="ProtNLM"/>
    </source>
</evidence>
<name>A0A2I0UBI2_LIMLA</name>
<sequence>MTHLVDEGKSVNIVYLEFSRAFDTVSHSVLLEKLAAYGLDGGTLCWMKNWLDGQAQRVAKVIAEGFGQTGWAKANIMRFSKAKCRVLNLGLNKPMQRYSLGEEWLESCAVEKDLGVLVNSCLNMSWQRAQVAKKANSILACTRNSVSSRTTEVMCPCIQH</sequence>
<proteinExistence type="predicted"/>
<protein>
    <recommendedName>
        <fullName evidence="3">Rna-directed dna polymerase from mobile element jockey-like</fullName>
    </recommendedName>
</protein>
<organism evidence="1 2">
    <name type="scientific">Limosa lapponica baueri</name>
    <dbReference type="NCBI Taxonomy" id="1758121"/>
    <lineage>
        <taxon>Eukaryota</taxon>
        <taxon>Metazoa</taxon>
        <taxon>Chordata</taxon>
        <taxon>Craniata</taxon>
        <taxon>Vertebrata</taxon>
        <taxon>Euteleostomi</taxon>
        <taxon>Archelosauria</taxon>
        <taxon>Archosauria</taxon>
        <taxon>Dinosauria</taxon>
        <taxon>Saurischia</taxon>
        <taxon>Theropoda</taxon>
        <taxon>Coelurosauria</taxon>
        <taxon>Aves</taxon>
        <taxon>Neognathae</taxon>
        <taxon>Neoaves</taxon>
        <taxon>Charadriiformes</taxon>
        <taxon>Scolopacidae</taxon>
        <taxon>Limosa</taxon>
    </lineage>
</organism>
<dbReference type="EMBL" id="KZ505911">
    <property type="protein sequence ID" value="PKU43343.1"/>
    <property type="molecule type" value="Genomic_DNA"/>
</dbReference>
<dbReference type="Proteomes" id="UP000233556">
    <property type="component" value="Unassembled WGS sequence"/>
</dbReference>
<gene>
    <name evidence="1" type="ORF">llap_6345</name>
</gene>
<dbReference type="OrthoDB" id="419189at2759"/>
<accession>A0A2I0UBI2</accession>
<reference evidence="2" key="1">
    <citation type="submission" date="2017-11" db="EMBL/GenBank/DDBJ databases">
        <authorList>
            <person name="Lima N.C."/>
            <person name="Parody-Merino A.M."/>
            <person name="Battley P.F."/>
            <person name="Fidler A.E."/>
            <person name="Prosdocimi F."/>
        </authorList>
    </citation>
    <scope>NUCLEOTIDE SEQUENCE [LARGE SCALE GENOMIC DNA]</scope>
</reference>
<evidence type="ECO:0000313" key="1">
    <source>
        <dbReference type="EMBL" id="PKU43343.1"/>
    </source>
</evidence>
<dbReference type="PANTHER" id="PTHR33332">
    <property type="entry name" value="REVERSE TRANSCRIPTASE DOMAIN-CONTAINING PROTEIN"/>
    <property type="match status" value="1"/>
</dbReference>
<dbReference type="AlphaFoldDB" id="A0A2I0UBI2"/>
<keyword evidence="2" id="KW-1185">Reference proteome</keyword>
<reference evidence="2" key="2">
    <citation type="submission" date="2017-12" db="EMBL/GenBank/DDBJ databases">
        <title>Genome sequence of the Bar-tailed Godwit (Limosa lapponica baueri).</title>
        <authorList>
            <person name="Lima N.C.B."/>
            <person name="Parody-Merino A.M."/>
            <person name="Battley P.F."/>
            <person name="Fidler A.E."/>
            <person name="Prosdocimi F."/>
        </authorList>
    </citation>
    <scope>NUCLEOTIDE SEQUENCE [LARGE SCALE GENOMIC DNA]</scope>
</reference>